<comment type="similarity">
    <text evidence="1">Belongs to the adenylate kinase family.</text>
</comment>
<evidence type="ECO:0000313" key="2">
    <source>
        <dbReference type="EMBL" id="OAY72483.1"/>
    </source>
</evidence>
<feature type="non-terminal residue" evidence="2">
    <location>
        <position position="1"/>
    </location>
</feature>
<dbReference type="EMBL" id="LSRQ01003089">
    <property type="protein sequence ID" value="OAY72483.1"/>
    <property type="molecule type" value="Genomic_DNA"/>
</dbReference>
<dbReference type="InterPro" id="IPR036193">
    <property type="entry name" value="ADK_active_lid_dom_sf"/>
</dbReference>
<dbReference type="InterPro" id="IPR027417">
    <property type="entry name" value="P-loop_NTPase"/>
</dbReference>
<dbReference type="Gene3D" id="3.40.50.300">
    <property type="entry name" value="P-loop containing nucleotide triphosphate hydrolases"/>
    <property type="match status" value="1"/>
</dbReference>
<gene>
    <name evidence="2" type="ORF">ACMD2_24085</name>
</gene>
<protein>
    <submittedName>
        <fullName evidence="2">Putative adenylate kinase 5, chloroplastic</fullName>
    </submittedName>
</protein>
<evidence type="ECO:0000256" key="1">
    <source>
        <dbReference type="ARBA" id="ARBA00007220"/>
    </source>
</evidence>
<organism evidence="2 3">
    <name type="scientific">Ananas comosus</name>
    <name type="common">Pineapple</name>
    <name type="synonym">Ananas ananas</name>
    <dbReference type="NCBI Taxonomy" id="4615"/>
    <lineage>
        <taxon>Eukaryota</taxon>
        <taxon>Viridiplantae</taxon>
        <taxon>Streptophyta</taxon>
        <taxon>Embryophyta</taxon>
        <taxon>Tracheophyta</taxon>
        <taxon>Spermatophyta</taxon>
        <taxon>Magnoliopsida</taxon>
        <taxon>Liliopsida</taxon>
        <taxon>Poales</taxon>
        <taxon>Bromeliaceae</taxon>
        <taxon>Bromelioideae</taxon>
        <taxon>Ananas</taxon>
    </lineage>
</organism>
<name>A0A199V653_ANACO</name>
<dbReference type="STRING" id="4615.A0A199V653"/>
<keyword evidence="2" id="KW-0808">Transferase</keyword>
<comment type="caution">
    <text evidence="2">The sequence shown here is derived from an EMBL/GenBank/DDBJ whole genome shotgun (WGS) entry which is preliminary data.</text>
</comment>
<dbReference type="SUPFAM" id="SSF57774">
    <property type="entry name" value="Microbial and mitochondrial ADK, insert 'zinc finger' domain"/>
    <property type="match status" value="1"/>
</dbReference>
<evidence type="ECO:0000313" key="3">
    <source>
        <dbReference type="Proteomes" id="UP000092600"/>
    </source>
</evidence>
<proteinExistence type="inferred from homology"/>
<reference evidence="2 3" key="1">
    <citation type="journal article" date="2016" name="DNA Res.">
        <title>The draft genome of MD-2 pineapple using hybrid error correction of long reads.</title>
        <authorList>
            <person name="Redwan R.M."/>
            <person name="Saidin A."/>
            <person name="Kumar S.V."/>
        </authorList>
    </citation>
    <scope>NUCLEOTIDE SEQUENCE [LARGE SCALE GENOMIC DNA]</scope>
    <source>
        <strain evidence="3">cv. MD2</strain>
        <tissue evidence="2">Leaf</tissue>
    </source>
</reference>
<dbReference type="AlphaFoldDB" id="A0A199V653"/>
<sequence>VPDEILIDRCVGRRMDPVTGKIYHLTNFPPENEEISARLITRPDDTLEKVSSRLETYKKNIEAILPTYQDILNKVEINIRNLTLKWI</sequence>
<keyword evidence="2" id="KW-0418">Kinase</keyword>
<dbReference type="Proteomes" id="UP000092600">
    <property type="component" value="Unassembled WGS sequence"/>
</dbReference>
<dbReference type="GO" id="GO:0004017">
    <property type="term" value="F:AMP kinase activity"/>
    <property type="evidence" value="ECO:0007669"/>
    <property type="project" value="InterPro"/>
</dbReference>
<accession>A0A199V653</accession>